<dbReference type="GO" id="GO:0005768">
    <property type="term" value="C:endosome"/>
    <property type="evidence" value="ECO:0007669"/>
    <property type="project" value="EnsemblFungi"/>
</dbReference>
<dbReference type="RefSeq" id="XP_040659311.1">
    <property type="nucleotide sequence ID" value="XM_040798428.1"/>
</dbReference>
<dbReference type="EC" id="2.7.1.137" evidence="7"/>
<feature type="domain" description="PIK helical" evidence="10">
    <location>
        <begin position="363"/>
        <end position="546"/>
    </location>
</feature>
<dbReference type="CDD" id="cd08397">
    <property type="entry name" value="C2_PI3K_class_III"/>
    <property type="match status" value="1"/>
</dbReference>
<dbReference type="Pfam" id="PF00454">
    <property type="entry name" value="PI3_PI4_kinase"/>
    <property type="match status" value="1"/>
</dbReference>
<evidence type="ECO:0000256" key="2">
    <source>
        <dbReference type="ARBA" id="ARBA00022679"/>
    </source>
</evidence>
<dbReference type="GO" id="GO:0005777">
    <property type="term" value="C:peroxisome"/>
    <property type="evidence" value="ECO:0007669"/>
    <property type="project" value="EnsemblFungi"/>
</dbReference>
<dbReference type="EMBL" id="LAYC01000001">
    <property type="protein sequence ID" value="KYK59959.1"/>
    <property type="molecule type" value="Genomic_DNA"/>
</dbReference>
<dbReference type="GO" id="GO:0004672">
    <property type="term" value="F:protein kinase activity"/>
    <property type="evidence" value="ECO:0007669"/>
    <property type="project" value="EnsemblFungi"/>
</dbReference>
<dbReference type="InterPro" id="IPR018936">
    <property type="entry name" value="PI3/4_kinase_CS"/>
</dbReference>
<feature type="domain" description="C2 PI3K-type" evidence="11">
    <location>
        <begin position="12"/>
        <end position="197"/>
    </location>
</feature>
<keyword evidence="3 7" id="KW-0547">Nucleotide-binding</keyword>
<dbReference type="GO" id="GO:0000407">
    <property type="term" value="C:phagophore assembly site"/>
    <property type="evidence" value="ECO:0007669"/>
    <property type="project" value="EnsemblFungi"/>
</dbReference>
<proteinExistence type="inferred from homology"/>
<dbReference type="PANTHER" id="PTHR10048:SF7">
    <property type="entry name" value="PHOSPHATIDYLINOSITOL 3-KINASE CATALYTIC SUBUNIT TYPE 3"/>
    <property type="match status" value="1"/>
</dbReference>
<dbReference type="Gene3D" id="1.25.40.70">
    <property type="entry name" value="Phosphatidylinositol 3-kinase, accessory domain (PIK)"/>
    <property type="match status" value="1"/>
</dbReference>
<dbReference type="InterPro" id="IPR001263">
    <property type="entry name" value="PI3K_accessory_dom"/>
</dbReference>
<dbReference type="GO" id="GO:0034271">
    <property type="term" value="C:phosphatidylinositol 3-kinase complex, class III, type I"/>
    <property type="evidence" value="ECO:0007669"/>
    <property type="project" value="EnsemblFungi"/>
</dbReference>
<reference evidence="12 13" key="1">
    <citation type="journal article" date="2016" name="Sci. Rep.">
        <title>Insights into Adaptations to a Near-Obligate Nematode Endoparasitic Lifestyle from the Finished Genome of Drechmeria coniospora.</title>
        <authorList>
            <person name="Zhang L."/>
            <person name="Zhou Z."/>
            <person name="Guo Q."/>
            <person name="Fokkens L."/>
            <person name="Miskei M."/>
            <person name="Pocsi I."/>
            <person name="Zhang W."/>
            <person name="Chen M."/>
            <person name="Wang L."/>
            <person name="Sun Y."/>
            <person name="Donzelli B.G."/>
            <person name="Gibson D.M."/>
            <person name="Nelson D.R."/>
            <person name="Luo J.G."/>
            <person name="Rep M."/>
            <person name="Liu H."/>
            <person name="Yang S."/>
            <person name="Wang J."/>
            <person name="Krasnoff S.B."/>
            <person name="Xu Y."/>
            <person name="Molnar I."/>
            <person name="Lin M."/>
        </authorList>
    </citation>
    <scope>NUCLEOTIDE SEQUENCE [LARGE SCALE GENOMIC DNA]</scope>
    <source>
        <strain evidence="12 13">ARSEF 6962</strain>
    </source>
</reference>
<sequence length="911" mass="102228">MDPFSFAGSKDVDHAVSVRIINLEGDEPPVNFSTLLERPDLRHIGSNTSPHSDLFVTVQVWAGSKPLTVPVQTAYRPFRTERRWNEWLELPITYKQLPLNAQLAITMWDLSPLGGKNAVDNAIPFGGTTLPMFDADNQVQKGHQKCLVHRHKRADGTDNPKTPAIVAAKKKATAENGQLLDKDADELDRMEKLFKKHEMGEIPRVDWLDQMVFRSFEKRGLQAAKSSMKMLQRQRAVAADDPNDPDAAAADDDDVAHHGRTGTSVFLLNVELPRFDFPVVFADHEYDPPPISSLQPLSASQGALAQQPQVHFGPGINALGESSDGFSPRLIKVYDPEVGQRDNPAEAKHRRLFRSSHRHGILDKDLKPNAKVRDELNLIMSYPPTHLLSPEEADLVWKFRYHLTRDKRALTKFVKSVNWADQGESKQAIQVLGRWTAIDVDDALELLGPSFDNPAVRSYAVDRLRKSDDQELLLYLLQLVQALKYEHISAAAGAQDSSLARFLIQRAAANFMLGNYFYWYLMVECDDHSPEQGQDNRNIYRKVAYEFMTELVKQPGGTDDRNALLRQAELVAILSRIAGEVKVSSESIAKKAERVKSFLADPKNELLAIDPPLPMPLDPSVKITGIVPDQVTVFKSSLNPIKCTFKTTTGSSYPIIFKLGDDLRQDQLVIQIITLMDQLLQKENLDLKLSPYKILATSTTAGASQFVQSQSLSSIVGKFKANPALAYLRHHNPDDRQPLGVRQETIDTYVRSCAGYCVITYILGVGDRHLDNLLLAPDGHFFHADFGFILGRDPKPFAPVMKLTKEMVECMGGVSSEHYQKFKQYCFLSYTALRKSSNLLLNLFSLMVHANIPDIRLEPDKAVLKVRERFHLELSEEEAIVYFGNVIEGTLTAFAPVVIDKLHEWAQALRA</sequence>
<dbReference type="GO" id="GO:0048015">
    <property type="term" value="P:phosphatidylinositol-mediated signaling"/>
    <property type="evidence" value="ECO:0007669"/>
    <property type="project" value="TreeGrafter"/>
</dbReference>
<keyword evidence="13" id="KW-1185">Reference proteome</keyword>
<dbReference type="InterPro" id="IPR036940">
    <property type="entry name" value="PI3/4_kinase_cat_sf"/>
</dbReference>
<dbReference type="GO" id="GO:0000425">
    <property type="term" value="P:pexophagy"/>
    <property type="evidence" value="ECO:0007669"/>
    <property type="project" value="EnsemblFungi"/>
</dbReference>
<dbReference type="SMART" id="SM00142">
    <property type="entry name" value="PI3K_C2"/>
    <property type="match status" value="1"/>
</dbReference>
<dbReference type="GO" id="GO:0005524">
    <property type="term" value="F:ATP binding"/>
    <property type="evidence" value="ECO:0007669"/>
    <property type="project" value="UniProtKB-UniRule"/>
</dbReference>
<evidence type="ECO:0000256" key="3">
    <source>
        <dbReference type="ARBA" id="ARBA00022741"/>
    </source>
</evidence>
<dbReference type="Pfam" id="PF00792">
    <property type="entry name" value="PI3K_C2"/>
    <property type="match status" value="1"/>
</dbReference>
<dbReference type="PROSITE" id="PS51547">
    <property type="entry name" value="C2_PI3K"/>
    <property type="match status" value="1"/>
</dbReference>
<dbReference type="STRING" id="98403.A0A151GS75"/>
<dbReference type="SUPFAM" id="SSF48371">
    <property type="entry name" value="ARM repeat"/>
    <property type="match status" value="1"/>
</dbReference>
<dbReference type="GO" id="GO:0071561">
    <property type="term" value="C:nucleus-vacuole junction"/>
    <property type="evidence" value="ECO:0007669"/>
    <property type="project" value="EnsemblFungi"/>
</dbReference>
<accession>A0A151GS75</accession>
<dbReference type="GO" id="GO:0006897">
    <property type="term" value="P:endocytosis"/>
    <property type="evidence" value="ECO:0007669"/>
    <property type="project" value="TreeGrafter"/>
</dbReference>
<evidence type="ECO:0000256" key="6">
    <source>
        <dbReference type="ARBA" id="ARBA00023985"/>
    </source>
</evidence>
<dbReference type="InParanoid" id="A0A151GS75"/>
<dbReference type="Proteomes" id="UP000076580">
    <property type="component" value="Chromosome 01"/>
</dbReference>
<feature type="domain" description="PI3K/PI4K catalytic" evidence="9">
    <location>
        <begin position="627"/>
        <end position="895"/>
    </location>
</feature>
<dbReference type="GO" id="GO:0016303">
    <property type="term" value="F:1-phosphatidylinositol-3-kinase activity"/>
    <property type="evidence" value="ECO:0007669"/>
    <property type="project" value="UniProtKB-UniRule"/>
</dbReference>
<protein>
    <recommendedName>
        <fullName evidence="7">Phosphatidylinositol 3-kinase VPS34</fullName>
        <ecNumber evidence="7">2.7.1.137</ecNumber>
    </recommendedName>
</protein>
<dbReference type="Gene3D" id="2.60.40.150">
    <property type="entry name" value="C2 domain"/>
    <property type="match status" value="1"/>
</dbReference>
<evidence type="ECO:0000259" key="10">
    <source>
        <dbReference type="PROSITE" id="PS51545"/>
    </source>
</evidence>
<dbReference type="PIRSF" id="PIRSF000587">
    <property type="entry name" value="PI3K_Vps34"/>
    <property type="match status" value="1"/>
</dbReference>
<dbReference type="FunFam" id="1.25.40.70:FF:000009">
    <property type="entry name" value="Phosphatidylinositol 3-kinase VPS34"/>
    <property type="match status" value="1"/>
</dbReference>
<dbReference type="SUPFAM" id="SSF49562">
    <property type="entry name" value="C2 domain (Calcium/lipid-binding domain, CaLB)"/>
    <property type="match status" value="1"/>
</dbReference>
<dbReference type="PROSITE" id="PS50290">
    <property type="entry name" value="PI3_4_KINASE_3"/>
    <property type="match status" value="1"/>
</dbReference>
<dbReference type="InterPro" id="IPR035892">
    <property type="entry name" value="C2_domain_sf"/>
</dbReference>
<evidence type="ECO:0000256" key="7">
    <source>
        <dbReference type="PIRNR" id="PIRNR000587"/>
    </source>
</evidence>
<evidence type="ECO:0000256" key="1">
    <source>
        <dbReference type="ARBA" id="ARBA00006209"/>
    </source>
</evidence>
<dbReference type="InterPro" id="IPR057756">
    <property type="entry name" value="PI3-kinase_type3/VPS34_cat"/>
</dbReference>
<organism evidence="12 13">
    <name type="scientific">Drechmeria coniospora</name>
    <name type="common">Nematophagous fungus</name>
    <name type="synonym">Meria coniospora</name>
    <dbReference type="NCBI Taxonomy" id="98403"/>
    <lineage>
        <taxon>Eukaryota</taxon>
        <taxon>Fungi</taxon>
        <taxon>Dikarya</taxon>
        <taxon>Ascomycota</taxon>
        <taxon>Pezizomycotina</taxon>
        <taxon>Sordariomycetes</taxon>
        <taxon>Hypocreomycetidae</taxon>
        <taxon>Hypocreales</taxon>
        <taxon>Ophiocordycipitaceae</taxon>
        <taxon>Drechmeria</taxon>
    </lineage>
</organism>
<dbReference type="PROSITE" id="PS00916">
    <property type="entry name" value="PI3_4_KINASE_2"/>
    <property type="match status" value="1"/>
</dbReference>
<evidence type="ECO:0000256" key="5">
    <source>
        <dbReference type="ARBA" id="ARBA00022840"/>
    </source>
</evidence>
<dbReference type="FunCoup" id="A0A151GS75">
    <property type="interactions" value="765"/>
</dbReference>
<evidence type="ECO:0000256" key="4">
    <source>
        <dbReference type="ARBA" id="ARBA00022777"/>
    </source>
</evidence>
<comment type="catalytic activity">
    <reaction evidence="6">
        <text>a 1,2-diacyl-sn-glycero-3-phospho-(1D-myo-inositol) + ATP = a 1,2-diacyl-sn-glycero-3-phospho-(1D-myo-inositol-3-phosphate) + ADP + H(+)</text>
        <dbReference type="Rhea" id="RHEA:12709"/>
        <dbReference type="ChEBI" id="CHEBI:15378"/>
        <dbReference type="ChEBI" id="CHEBI:30616"/>
        <dbReference type="ChEBI" id="CHEBI:57880"/>
        <dbReference type="ChEBI" id="CHEBI:58088"/>
        <dbReference type="ChEBI" id="CHEBI:456216"/>
        <dbReference type="EC" id="2.7.1.137"/>
    </reaction>
    <physiologicalReaction direction="left-to-right" evidence="6">
        <dbReference type="Rhea" id="RHEA:12710"/>
    </physiologicalReaction>
</comment>
<gene>
    <name evidence="12" type="ORF">DCS_01093</name>
</gene>
<dbReference type="SMART" id="SM00145">
    <property type="entry name" value="PI3Ka"/>
    <property type="match status" value="1"/>
</dbReference>
<dbReference type="GeneID" id="63713736"/>
<dbReference type="InterPro" id="IPR000403">
    <property type="entry name" value="PI3/4_kinase_cat_dom"/>
</dbReference>
<dbReference type="InterPro" id="IPR015433">
    <property type="entry name" value="PI3/4_kinase"/>
</dbReference>
<dbReference type="GO" id="GO:0034272">
    <property type="term" value="C:phosphatidylinositol 3-kinase complex, class III, type II"/>
    <property type="evidence" value="ECO:0007669"/>
    <property type="project" value="EnsemblFungi"/>
</dbReference>
<dbReference type="InterPro" id="IPR016024">
    <property type="entry name" value="ARM-type_fold"/>
</dbReference>
<dbReference type="Pfam" id="PF00613">
    <property type="entry name" value="PI3Ka"/>
    <property type="match status" value="1"/>
</dbReference>
<evidence type="ECO:0000313" key="12">
    <source>
        <dbReference type="EMBL" id="KYK59959.1"/>
    </source>
</evidence>
<dbReference type="GO" id="GO:0051365">
    <property type="term" value="P:cellular response to potassium ion starvation"/>
    <property type="evidence" value="ECO:0007669"/>
    <property type="project" value="EnsemblFungi"/>
</dbReference>
<keyword evidence="5 7" id="KW-0067">ATP-binding</keyword>
<dbReference type="Gene3D" id="1.10.1070.11">
    <property type="entry name" value="Phosphatidylinositol 3-/4-kinase, catalytic domain"/>
    <property type="match status" value="1"/>
</dbReference>
<comment type="caution">
    <text evidence="12">The sequence shown here is derived from an EMBL/GenBank/DDBJ whole genome shotgun (WGS) entry which is preliminary data.</text>
</comment>
<dbReference type="FunFam" id="3.30.1010.10:FF:000002">
    <property type="entry name" value="Phosphatidylinositol 3-kinase catalytic subunit type 3"/>
    <property type="match status" value="1"/>
</dbReference>
<evidence type="ECO:0000313" key="13">
    <source>
        <dbReference type="Proteomes" id="UP000076580"/>
    </source>
</evidence>
<dbReference type="GO" id="GO:0000329">
    <property type="term" value="C:fungal-type vacuole membrane"/>
    <property type="evidence" value="ECO:0007669"/>
    <property type="project" value="EnsemblFungi"/>
</dbReference>
<dbReference type="FunFam" id="1.10.1070.11:FF:000002">
    <property type="entry name" value="Phosphatidylinositol 3-kinase catalytic subunit type 3"/>
    <property type="match status" value="1"/>
</dbReference>
<feature type="compositionally biased region" description="Acidic residues" evidence="8">
    <location>
        <begin position="241"/>
        <end position="254"/>
    </location>
</feature>
<dbReference type="GO" id="GO:0032120">
    <property type="term" value="P:ascospore-type prospore membrane formation"/>
    <property type="evidence" value="ECO:0007669"/>
    <property type="project" value="EnsemblFungi"/>
</dbReference>
<dbReference type="GO" id="GO:0032968">
    <property type="term" value="P:positive regulation of transcription elongation by RNA polymerase II"/>
    <property type="evidence" value="ECO:0007669"/>
    <property type="project" value="EnsemblFungi"/>
</dbReference>
<dbReference type="InterPro" id="IPR042236">
    <property type="entry name" value="PI3K_accessory_sf"/>
</dbReference>
<dbReference type="CDD" id="cd00870">
    <property type="entry name" value="PI3Ka_III"/>
    <property type="match status" value="1"/>
</dbReference>
<evidence type="ECO:0000256" key="8">
    <source>
        <dbReference type="SAM" id="MobiDB-lite"/>
    </source>
</evidence>
<dbReference type="PANTHER" id="PTHR10048">
    <property type="entry name" value="PHOSPHATIDYLINOSITOL KINASE"/>
    <property type="match status" value="1"/>
</dbReference>
<dbReference type="InterPro" id="IPR011009">
    <property type="entry name" value="Kinase-like_dom_sf"/>
</dbReference>
<dbReference type="SUPFAM" id="SSF56112">
    <property type="entry name" value="Protein kinase-like (PK-like)"/>
    <property type="match status" value="1"/>
</dbReference>
<keyword evidence="4 7" id="KW-0418">Kinase</keyword>
<name>A0A151GS75_DRECN</name>
<dbReference type="PROSITE" id="PS51545">
    <property type="entry name" value="PIK_HELICAL"/>
    <property type="match status" value="1"/>
</dbReference>
<keyword evidence="2 7" id="KW-0808">Transferase</keyword>
<dbReference type="GO" id="GO:0000045">
    <property type="term" value="P:autophagosome assembly"/>
    <property type="evidence" value="ECO:0007669"/>
    <property type="project" value="TreeGrafter"/>
</dbReference>
<dbReference type="Gene3D" id="3.30.1010.10">
    <property type="entry name" value="Phosphatidylinositol 3-kinase Catalytic Subunit, Chain A, domain 4"/>
    <property type="match status" value="1"/>
</dbReference>
<dbReference type="InterPro" id="IPR002420">
    <property type="entry name" value="PI3K-type_C2_dom"/>
</dbReference>
<comment type="similarity">
    <text evidence="1">Belongs to the PI3/PI4-kinase family. Type III PI4K subfamily.</text>
</comment>
<evidence type="ECO:0000259" key="11">
    <source>
        <dbReference type="PROSITE" id="PS51547"/>
    </source>
</evidence>
<dbReference type="CDD" id="cd00896">
    <property type="entry name" value="PI3Kc_III"/>
    <property type="match status" value="1"/>
</dbReference>
<dbReference type="PROSITE" id="PS00915">
    <property type="entry name" value="PI3_4_KINASE_1"/>
    <property type="match status" value="1"/>
</dbReference>
<dbReference type="AlphaFoldDB" id="A0A151GS75"/>
<feature type="region of interest" description="Disordered" evidence="8">
    <location>
        <begin position="236"/>
        <end position="256"/>
    </location>
</feature>
<dbReference type="InterPro" id="IPR008290">
    <property type="entry name" value="PI3K_Vps34"/>
</dbReference>
<evidence type="ECO:0000259" key="9">
    <source>
        <dbReference type="PROSITE" id="PS50290"/>
    </source>
</evidence>
<dbReference type="SMART" id="SM00146">
    <property type="entry name" value="PI3Kc"/>
    <property type="match status" value="1"/>
</dbReference>